<feature type="chain" id="PRO_5047290241" description="Lipoprotein" evidence="1">
    <location>
        <begin position="23"/>
        <end position="306"/>
    </location>
</feature>
<evidence type="ECO:0008006" key="4">
    <source>
        <dbReference type="Google" id="ProtNLM"/>
    </source>
</evidence>
<evidence type="ECO:0000313" key="3">
    <source>
        <dbReference type="Proteomes" id="UP000664265"/>
    </source>
</evidence>
<evidence type="ECO:0000313" key="2">
    <source>
        <dbReference type="EMBL" id="MBO1362916.1"/>
    </source>
</evidence>
<protein>
    <recommendedName>
        <fullName evidence="4">Lipoprotein</fullName>
    </recommendedName>
</protein>
<gene>
    <name evidence="2" type="ORF">JHU38_03845</name>
</gene>
<comment type="caution">
    <text evidence="2">The sequence shown here is derived from an EMBL/GenBank/DDBJ whole genome shotgun (WGS) entry which is preliminary data.</text>
</comment>
<dbReference type="Proteomes" id="UP000664265">
    <property type="component" value="Unassembled WGS sequence"/>
</dbReference>
<organism evidence="2 3">
    <name type="scientific">Prevotella illustrans</name>
    <dbReference type="NCBI Taxonomy" id="2800387"/>
    <lineage>
        <taxon>Bacteria</taxon>
        <taxon>Pseudomonadati</taxon>
        <taxon>Bacteroidota</taxon>
        <taxon>Bacteroidia</taxon>
        <taxon>Bacteroidales</taxon>
        <taxon>Prevotellaceae</taxon>
        <taxon>Prevotella</taxon>
    </lineage>
</organism>
<feature type="signal peptide" evidence="1">
    <location>
        <begin position="1"/>
        <end position="22"/>
    </location>
</feature>
<name>A0ABS3M477_9BACT</name>
<dbReference type="PROSITE" id="PS51257">
    <property type="entry name" value="PROKAR_LIPOPROTEIN"/>
    <property type="match status" value="1"/>
</dbReference>
<sequence>MKSILSITVCLLGMLTSCTNESAIHAELEDALYDFTDNPADPIQHERYLLFSKYKTYLVTNPVTRDYKFNFQKKNNLRITPVKQDTELLKRGIERLHTMFLDVYSEEFKQKHLPFSIILADSILFLGMENKTPSYHAYAANRFVAMAGVRPTMGLESDSLKQAIKGDLHSRYWIDYLGGEAKVFTIPDSLDDISKAYFAKDVGDLTKTPLGNVVGKLPWQIDFHPLGFVSYNPATTFFDPDPDWGGWWIETPNADTDRRQWIAFIFTTPKAERERIINSYPLMKRKYEILKKAFMACDNFDIDQLP</sequence>
<proteinExistence type="predicted"/>
<dbReference type="Gene3D" id="3.40.390.70">
    <property type="match status" value="1"/>
</dbReference>
<keyword evidence="1" id="KW-0732">Signal</keyword>
<evidence type="ECO:0000256" key="1">
    <source>
        <dbReference type="SAM" id="SignalP"/>
    </source>
</evidence>
<accession>A0ABS3M477</accession>
<keyword evidence="3" id="KW-1185">Reference proteome</keyword>
<dbReference type="EMBL" id="JAERMS010000007">
    <property type="protein sequence ID" value="MBO1362916.1"/>
    <property type="molecule type" value="Genomic_DNA"/>
</dbReference>
<reference evidence="2 3" key="1">
    <citation type="submission" date="2021-01" db="EMBL/GenBank/DDBJ databases">
        <title>Prevotella A2931 sp. nov.</title>
        <authorList>
            <person name="Buhl M."/>
            <person name="Oberhettinger P."/>
        </authorList>
    </citation>
    <scope>NUCLEOTIDE SEQUENCE [LARGE SCALE GENOMIC DNA]</scope>
    <source>
        <strain evidence="2 3">A2931</strain>
    </source>
</reference>
<dbReference type="RefSeq" id="WP_107582418.1">
    <property type="nucleotide sequence ID" value="NZ_JAERMS010000007.1"/>
</dbReference>